<dbReference type="InterPro" id="IPR005268">
    <property type="entry name" value="CHP00725"/>
</dbReference>
<dbReference type="SUPFAM" id="SSF102405">
    <property type="entry name" value="MCP/YpsA-like"/>
    <property type="match status" value="1"/>
</dbReference>
<dbReference type="NCBIfam" id="TIGR00725">
    <property type="entry name" value="TIGR00725 family protein"/>
    <property type="match status" value="1"/>
</dbReference>
<dbReference type="PANTHER" id="PTHR43393">
    <property type="entry name" value="CYTOKININ RIBOSIDE 5'-MONOPHOSPHATE PHOSPHORIBOHYDROLASE"/>
    <property type="match status" value="1"/>
</dbReference>
<name>Q6KYW1_PICTO</name>
<dbReference type="EMBL" id="AE017261">
    <property type="protein sequence ID" value="AAT44091.1"/>
    <property type="molecule type" value="Genomic_DNA"/>
</dbReference>
<dbReference type="InParanoid" id="Q6KYW1"/>
<evidence type="ECO:0000313" key="2">
    <source>
        <dbReference type="Proteomes" id="UP000000438"/>
    </source>
</evidence>
<dbReference type="InterPro" id="IPR052341">
    <property type="entry name" value="LOG_family_nucleotidases"/>
</dbReference>
<dbReference type="PaxDb" id="263820-PTO1506"/>
<dbReference type="eggNOG" id="arCOG02431">
    <property type="taxonomic scope" value="Archaea"/>
</dbReference>
<dbReference type="STRING" id="263820.PTO1506"/>
<dbReference type="GO" id="GO:0005829">
    <property type="term" value="C:cytosol"/>
    <property type="evidence" value="ECO:0007669"/>
    <property type="project" value="TreeGrafter"/>
</dbReference>
<reference evidence="1 2" key="1">
    <citation type="journal article" date="2004" name="Proc. Natl. Acad. Sci. U.S.A.">
        <title>Genome sequence of Picrophilus torridus and its implications for life around pH 0.</title>
        <authorList>
            <person name="Futterer O."/>
            <person name="Angelov A."/>
            <person name="Liesegang H."/>
            <person name="Gottschalk G."/>
            <person name="Schleper C."/>
            <person name="Schepers B."/>
            <person name="Dock C."/>
            <person name="Antranikian G."/>
            <person name="Liebl W."/>
        </authorList>
    </citation>
    <scope>NUCLEOTIDE SEQUENCE [LARGE SCALE GENOMIC DNA]</scope>
    <source>
        <strain evidence="2">ATCC 700027 / DSM 9790 / JCM 10055 / NBRC 100828</strain>
    </source>
</reference>
<gene>
    <name evidence="1" type="ordered locus">PTO1506</name>
</gene>
<dbReference type="RefSeq" id="WP_011178307.1">
    <property type="nucleotide sequence ID" value="NC_005877.1"/>
</dbReference>
<proteinExistence type="predicted"/>
<accession>Q6KYW1</accession>
<dbReference type="InterPro" id="IPR041164">
    <property type="entry name" value="LDcluster4"/>
</dbReference>
<evidence type="ECO:0000313" key="1">
    <source>
        <dbReference type="EMBL" id="AAT44091.1"/>
    </source>
</evidence>
<dbReference type="KEGG" id="pto:PTO1506"/>
<dbReference type="Gene3D" id="3.40.50.450">
    <property type="match status" value="1"/>
</dbReference>
<dbReference type="PANTHER" id="PTHR43393:SF3">
    <property type="entry name" value="LYSINE DECARBOXYLASE-LIKE PROTEIN"/>
    <property type="match status" value="1"/>
</dbReference>
<organism evidence="1 2">
    <name type="scientific">Picrophilus torridus (strain ATCC 700027 / DSM 9790 / JCM 10055 / NBRC 100828 / KAW 2/3)</name>
    <dbReference type="NCBI Taxonomy" id="1122961"/>
    <lineage>
        <taxon>Archaea</taxon>
        <taxon>Methanobacteriati</taxon>
        <taxon>Thermoplasmatota</taxon>
        <taxon>Thermoplasmata</taxon>
        <taxon>Thermoplasmatales</taxon>
        <taxon>Picrophilaceae</taxon>
        <taxon>Picrophilus</taxon>
    </lineage>
</organism>
<dbReference type="Proteomes" id="UP000000438">
    <property type="component" value="Chromosome"/>
</dbReference>
<evidence type="ECO:0008006" key="3">
    <source>
        <dbReference type="Google" id="ProtNLM"/>
    </source>
</evidence>
<dbReference type="OrthoDB" id="9570at2157"/>
<dbReference type="GeneID" id="2844662"/>
<dbReference type="HOGENOM" id="CLU_107614_1_1_2"/>
<dbReference type="AlphaFoldDB" id="Q6KYW1"/>
<protein>
    <recommendedName>
        <fullName evidence="3">TIGR00725 family protein</fullName>
    </recommendedName>
</protein>
<sequence>MHAINIGIIGGSHTDDYYCSIAYKVGELLAKKNIVVICGGKEGIMECVSKGVSDNNGIVIGILPGNDKTEGNRYLTIAMPTGIGYMRNFLIVRASDALIAIEGFSGTTSEAAFAISEGKTVVSIGDLDIKRKETDGKLIRASDPEEAVEIAISEATKHAHNKIDKSL</sequence>
<dbReference type="Pfam" id="PF18306">
    <property type="entry name" value="LDcluster4"/>
    <property type="match status" value="1"/>
</dbReference>